<gene>
    <name evidence="3" type="ordered locus">Apre_1706</name>
</gene>
<dbReference type="PANTHER" id="PTHR36566:SF1">
    <property type="entry name" value="PYRIDINIUM-3,5-BISTHIOCARBOXYLIC ACID MONONUCLEOTIDE NICKEL INSERTION PROTEIN"/>
    <property type="match status" value="1"/>
</dbReference>
<keyword evidence="4" id="KW-1185">Reference proteome</keyword>
<dbReference type="OrthoDB" id="9765625at2"/>
<feature type="region of interest" description="Disordered" evidence="2">
    <location>
        <begin position="71"/>
        <end position="118"/>
    </location>
</feature>
<dbReference type="PANTHER" id="PTHR36566">
    <property type="entry name" value="NICKEL INSERTION PROTEIN-RELATED"/>
    <property type="match status" value="1"/>
</dbReference>
<dbReference type="HOGENOM" id="CLU_028523_1_0_9"/>
<evidence type="ECO:0000313" key="3">
    <source>
        <dbReference type="EMBL" id="ACV29726.1"/>
    </source>
</evidence>
<dbReference type="KEGG" id="apr:Apre_1706"/>
<accession>C7REW3</accession>
<organism evidence="3 4">
    <name type="scientific">Anaerococcus prevotii (strain ATCC 9321 / DSM 20548 / JCM 6508 / NCTC 11806 / PC1)</name>
    <name type="common">Peptostreptococcus prevotii</name>
    <name type="synonym">Peptococcus prevotii</name>
    <dbReference type="NCBI Taxonomy" id="525919"/>
    <lineage>
        <taxon>Bacteria</taxon>
        <taxon>Bacillati</taxon>
        <taxon>Bacillota</taxon>
        <taxon>Tissierellia</taxon>
        <taxon>Tissierellales</taxon>
        <taxon>Peptoniphilaceae</taxon>
        <taxon>Anaerococcus</taxon>
    </lineage>
</organism>
<proteinExistence type="predicted"/>
<name>C7REW3_ANAPD</name>
<dbReference type="STRING" id="525919.Apre_1706"/>
<protein>
    <recommendedName>
        <fullName evidence="5">LarC family nickel insertion protein</fullName>
    </recommendedName>
</protein>
<dbReference type="RefSeq" id="WP_015778622.1">
    <property type="nucleotide sequence ID" value="NC_013171.1"/>
</dbReference>
<dbReference type="EMBL" id="CP001708">
    <property type="protein sequence ID" value="ACV29726.1"/>
    <property type="molecule type" value="Genomic_DNA"/>
</dbReference>
<dbReference type="Pfam" id="PF01969">
    <property type="entry name" value="Ni_insertion"/>
    <property type="match status" value="1"/>
</dbReference>
<feature type="compositionally biased region" description="Basic and acidic residues" evidence="2">
    <location>
        <begin position="71"/>
        <end position="95"/>
    </location>
</feature>
<sequence>MDLYFEMYSGIAGDMTIGALLDLGASQEKLIEAIDSLGIDGYKLVFDRALKSGIDAYNFDVILESENHDENHSNIHEDHNHNHDHNHEHNHEHSHDHHHHHDHNHNHDHDHHSHSHVHRNISDIEKIIKGSDVLSEKVKKDALGIFDIIAEAESKAHGVDKSEVHFHEVGAIDSIIDIVGVTVLLEDLGVENIYFSKLFEGCGMQKCAHGYMPIPVPAVANILKDSNISLNIIDDYGEHVTPTGAAIVKYFSTGENIKEFAIKKIGLGAGNKDFEKSTNVLRVMEIENPKKKA</sequence>
<evidence type="ECO:0000313" key="4">
    <source>
        <dbReference type="Proteomes" id="UP000002294"/>
    </source>
</evidence>
<dbReference type="eggNOG" id="COG1641">
    <property type="taxonomic scope" value="Bacteria"/>
</dbReference>
<evidence type="ECO:0000256" key="1">
    <source>
        <dbReference type="ARBA" id="ARBA00022596"/>
    </source>
</evidence>
<evidence type="ECO:0008006" key="5">
    <source>
        <dbReference type="Google" id="ProtNLM"/>
    </source>
</evidence>
<keyword evidence="1" id="KW-0533">Nickel</keyword>
<dbReference type="Proteomes" id="UP000002294">
    <property type="component" value="Chromosome"/>
</dbReference>
<dbReference type="InterPro" id="IPR002822">
    <property type="entry name" value="Ni_insertion"/>
</dbReference>
<evidence type="ECO:0000256" key="2">
    <source>
        <dbReference type="SAM" id="MobiDB-lite"/>
    </source>
</evidence>
<dbReference type="AlphaFoldDB" id="C7REW3"/>
<reference evidence="3 4" key="1">
    <citation type="journal article" date="2009" name="Stand. Genomic Sci.">
        <title>Complete genome sequence of Anaerococcus prevotii type strain (PC1).</title>
        <authorList>
            <person name="Labutti K."/>
            <person name="Pukall R."/>
            <person name="Steenblock K."/>
            <person name="Glavina Del Rio T."/>
            <person name="Tice H."/>
            <person name="Copeland A."/>
            <person name="Cheng J.F."/>
            <person name="Lucas S."/>
            <person name="Chen F."/>
            <person name="Nolan M."/>
            <person name="Bruce D."/>
            <person name="Goodwin L."/>
            <person name="Pitluck S."/>
            <person name="Ivanova N."/>
            <person name="Mavromatis K."/>
            <person name="Ovchinnikova G."/>
            <person name="Pati A."/>
            <person name="Chen A."/>
            <person name="Palaniappan K."/>
            <person name="Land M."/>
            <person name="Hauser L."/>
            <person name="Chang Y.J."/>
            <person name="Jeffries C.D."/>
            <person name="Chain P."/>
            <person name="Saunders E."/>
            <person name="Brettin T."/>
            <person name="Detter J.C."/>
            <person name="Han C."/>
            <person name="Goker M."/>
            <person name="Bristow J."/>
            <person name="Eisen J.A."/>
            <person name="Markowitz V."/>
            <person name="Hugenholtz P."/>
            <person name="Kyrpides N.C."/>
            <person name="Klenk H.P."/>
            <person name="Lapidus A."/>
        </authorList>
    </citation>
    <scope>NUCLEOTIDE SEQUENCE [LARGE SCALE GENOMIC DNA]</scope>
    <source>
        <strain evidence="4">ATCC 9321 / DSM 20548 / JCM 6508 / NCTC 11806 / PC1</strain>
    </source>
</reference>